<sequence length="2625" mass="297625">MLLRTRRSTNLQNTRKDDKDNFGGEEMERGGKVRKLRKKQDKRSKADANNGEPVGNRENDTFMLDAEHIEIGSNISTLTEQNEQAAAGSCTKICETIYVGGRRDRSPSSPTQEAETIHVAGYEVDDNPLLEENGMADSEVDTAMLDAQDGESGSNGITSPAGSYERVANTMEGVKHGEGEANPPIGRAGSNNHTEGDTPVQKTIVGTAKAVEQIEPNASARTGTETGNISLPDSCDGQGLQEMGVHLESGNPDKGNKNCSKQRDQTSAAKAFDQEGYINRPGIGKSEVEAHTPPEIDGTHFAKTSNLRTEKNIDSHSGSMAVTFTSINRVADTPFSFLTTAEDVTNPFTNTNITTGILMTTEKETDGNNMHVEGKNYPVRDEDVTIPDIHEGDRRGKRLRETSTDESRTKPRTGEEVPTRKRRRVEENLPEPEGQRPEELSVPISANDERNTAELDGIGVLCSVSPSTRKVETDKQNSDTNVQEVRSDGEVEMAVSEGKTNNGQSNTEISGTVESASLKADTDRRNSDSDMHEVGRDPDVDMACPAEAADDEPREPELDGMESSGEVNPRSCEVETGKPISDTNMQEVRGDSEVGRAFPEGKNNNGQSNTELQDMESSGSVDYPSRATGTNEQNCNTNMPKVWSDIEMGSEEIGGDTEAYMAISWEKTNDEQTNPELGVMESSGSVDNASLNTDTERQNRDSDMHEEQRKAEKLVVDVDSPLRSTTKKNGPTSVHIDAAQSHQSEQMGNSNESEAPLRQKENFMNFARISREDNLRRMELERYSVARLEMKHAKLLIDMINSLFNRKADMYYLLAFKMVLLIFPYTAWEHVRDRLPAMMSYATEDIKTGLEKRVADEVYTEYPSDKGVDERIICWNQRLELYKGIEHGTKTLLEPTSRSVRTCVGRRPSECSSLQAEIQEMAGDLNHCQKFQEYFSQYASRTAFIFQNPQLLRDEIRFVVSILRQLILREDESSEAMFRELEAVASDIATAREIGTTEATMRQDVVMDLLESDDEEITTDNDEKEGFKKRMVGDIRKQRILDDVKETVQHHQSKALNFETDLRDLELETTILRNKTKVMDKGFSQLYFCFFGPAVPPSMNNELQETFNMILERIKTDVNKSRSRDEEKSQLLQQLKQTQKEEAKLRNENHALRTQVEGIENLYKGLEARLLPIDLNRAIRDWRLDNSTRSPKDTQMHDSDGFTGAPTSSLLEDLEDSKVGRNMGHDLVTESLDGDDDVDVMSVDAKDADGEKATEDLRKEGIMSDIEHGRLGAGKLASRHLASEKRLKSINTPLERETEKLRTDVEALKKFHKDKIKKCKLQLRAYEDKAAELGEKNKEMENDFRQLYFKMFGVALPPSVHNGSQKPSDIIYEEIEAEFKKLRSREHEQNVLLQEGESLKASLREEKRQQEKRVQQLENKLEEVWQRLREQQEVNEETQTNKQNIQVQLNANAQSYSSLNDEIQQAKEEISRLQGKNEGLHKQVKGFKTWYKGLEAKLLPIDYNREIQDRGLDNRTHIQTNDRDGFAGASMSKLEEESAALKADDNRKEENLESLEREKVDLLKKIEILEEQMTTETNEKEAARDKKNQLEAQLLSEVTSLQNTIKEKGQDIKSLQEKEQSYLAKIEKYENHKRTIDGRMEMKELQIKNVKKDLNNTENKVREQERALDRNTKELEAVKDEASKKEETQKTTEQEKIRLEEKMEKMEQTTNEKDKKVGLLNVMLQDAETTIKDLTTTLAIVIPTLHKERISKACEIGHLSKIIESLEKTKREYDATIDESDNLKKRLQEVEEERTAVMNVQDAIKMKDETISRLRQDIEIINEGHTNEVNCLTEEVRKLNSQIEQDQKGDSGVTGESLNFNDKFCAIPVRHEVALRQLERWKESGDKLVESQKRIDNVYSTIESLPSRLEQVLTTHQQSASGGNANCAYLQPDSDAQAVDDGILTRLEIKVEDLKRAIDKQHIRSQDNVESNKICHGVEEMSKLISRINQQSEESAERLCKEISRLTEQTIQLNSDIKEKDKQYREATNELLTREINYEAEGKRLTERLPVLEIEQLKKQIHELHEQVRALGPELKDKNQGLGTPMKDVSDTKAKTMSCQGDMKHRDMIIESLPSDLKNIMTKLIEMEKAMTRQLQITCDERRNPSHFTSTRNSQLDESNNFSKLESQVKDLDRIIAQLREKDGLIAEVQKLQSSVTERDSKFSGLKDTMDWLVQEVGKLQRRIKDSDTEVHERQGDMARLLRLSSNAWINQKPAEVATSKLNGNHDRRDELDGLREELGQVEKNIMYFTSTFPPPSGQPFSAVMEERFLGKVPVTERLKLLIERVRHRIEDLQSSLEQAKLDYERVIRPEMARRAFVPDTNEVVTPFSELNMEFLTPTDRESGAIHSPTGQRQSRSTDGEHNADSTHGGDLPLSSPGSGLRSCVKSAFTQTGTQEASNTLTVEGHDVFHESTNNPMGSRKLEDEHALGSDSVRTDLERLRASMIFHLCTMLFASKRTVDVERLREGSRIFSRRTIGKSNLELLEQVIQGYSKQSMKNRGANKELRKITYKGRKAFPDTLLKTYTTIFKTLLTLTQHLDINDPINDSRSTEGEAARLHKGTKIQGRTRNPTRQRLTPAQPVKTVN</sequence>
<evidence type="ECO:0000256" key="2">
    <source>
        <dbReference type="SAM" id="MobiDB-lite"/>
    </source>
</evidence>
<evidence type="ECO:0000313" key="4">
    <source>
        <dbReference type="Proteomes" id="UP000219602"/>
    </source>
</evidence>
<feature type="compositionally biased region" description="Basic and acidic residues" evidence="2">
    <location>
        <begin position="2396"/>
        <end position="2405"/>
    </location>
</feature>
<feature type="coiled-coil region" evidence="1">
    <location>
        <begin position="1393"/>
        <end position="1483"/>
    </location>
</feature>
<feature type="region of interest" description="Disordered" evidence="2">
    <location>
        <begin position="1118"/>
        <end position="1145"/>
    </location>
</feature>
<dbReference type="STRING" id="327505.A0A2H3FT77"/>
<keyword evidence="1" id="KW-0175">Coiled coil</keyword>
<feature type="compositionally biased region" description="Basic and acidic residues" evidence="2">
    <location>
        <begin position="1514"/>
        <end position="1525"/>
    </location>
</feature>
<feature type="compositionally biased region" description="Polar residues" evidence="2">
    <location>
        <begin position="498"/>
        <end position="515"/>
    </location>
</feature>
<feature type="region of interest" description="Disordered" evidence="2">
    <location>
        <begin position="1"/>
        <end position="60"/>
    </location>
</feature>
<feature type="compositionally biased region" description="Low complexity" evidence="2">
    <location>
        <begin position="2409"/>
        <end position="2423"/>
    </location>
</feature>
<feature type="compositionally biased region" description="Basic and acidic residues" evidence="2">
    <location>
        <begin position="1542"/>
        <end position="1552"/>
    </location>
</feature>
<feature type="compositionally biased region" description="Basic residues" evidence="2">
    <location>
        <begin position="32"/>
        <end position="42"/>
    </location>
</feature>
<gene>
    <name evidence="3" type="ORF">AU210_015669</name>
</gene>
<feature type="compositionally biased region" description="Basic and acidic residues" evidence="2">
    <location>
        <begin position="694"/>
        <end position="716"/>
    </location>
</feature>
<feature type="region of interest" description="Disordered" evidence="2">
    <location>
        <begin position="246"/>
        <end position="266"/>
    </location>
</feature>
<feature type="region of interest" description="Disordered" evidence="2">
    <location>
        <begin position="2378"/>
        <end position="2423"/>
    </location>
</feature>
<feature type="compositionally biased region" description="Polar residues" evidence="2">
    <location>
        <begin position="602"/>
        <end position="620"/>
    </location>
</feature>
<feature type="compositionally biased region" description="Acidic residues" evidence="2">
    <location>
        <begin position="548"/>
        <end position="560"/>
    </location>
</feature>
<evidence type="ECO:0000313" key="3">
    <source>
        <dbReference type="EMBL" id="PCD21866.1"/>
    </source>
</evidence>
<feature type="compositionally biased region" description="Basic and acidic residues" evidence="2">
    <location>
        <begin position="1118"/>
        <end position="1129"/>
    </location>
</feature>
<evidence type="ECO:0000256" key="1">
    <source>
        <dbReference type="SAM" id="Coils"/>
    </source>
</evidence>
<organism evidence="3 4">
    <name type="scientific">Fusarium oxysporum f. sp. radicis-cucumerinum</name>
    <dbReference type="NCBI Taxonomy" id="327505"/>
    <lineage>
        <taxon>Eukaryota</taxon>
        <taxon>Fungi</taxon>
        <taxon>Dikarya</taxon>
        <taxon>Ascomycota</taxon>
        <taxon>Pezizomycotina</taxon>
        <taxon>Sordariomycetes</taxon>
        <taxon>Hypocreomycetidae</taxon>
        <taxon>Hypocreales</taxon>
        <taxon>Nectriaceae</taxon>
        <taxon>Fusarium</taxon>
        <taxon>Fusarium oxysporum species complex</taxon>
    </lineage>
</organism>
<feature type="coiled-coil region" evidence="1">
    <location>
        <begin position="2316"/>
        <end position="2343"/>
    </location>
</feature>
<feature type="region of interest" description="Disordered" evidence="2">
    <location>
        <begin position="2585"/>
        <end position="2625"/>
    </location>
</feature>
<dbReference type="Proteomes" id="UP000219602">
    <property type="component" value="Chromosome RC"/>
</dbReference>
<feature type="compositionally biased region" description="Basic and acidic residues" evidence="2">
    <location>
        <begin position="520"/>
        <end position="539"/>
    </location>
</feature>
<feature type="region of interest" description="Disordered" evidence="2">
    <location>
        <begin position="1656"/>
        <end position="1695"/>
    </location>
</feature>
<reference evidence="3 4" key="1">
    <citation type="journal article" date="2016" name="Environ. Microbiol.">
        <title>Effector profiles distinguish formae speciales of Fusarium oxysporum.</title>
        <authorList>
            <person name="van Dam P."/>
            <person name="Fokkens L."/>
            <person name="Schmidt S.M."/>
            <person name="Linmans J.H."/>
            <person name="Kistler H.C."/>
            <person name="Ma L.J."/>
            <person name="Rep M."/>
        </authorList>
    </citation>
    <scope>NUCLEOTIDE SEQUENCE [LARGE SCALE GENOMIC DNA]</scope>
    <source>
        <strain evidence="3 4">Forc016</strain>
    </source>
</reference>
<dbReference type="PANTHER" id="PTHR23159">
    <property type="entry name" value="CENTROSOMAL PROTEIN 2"/>
    <property type="match status" value="1"/>
</dbReference>
<feature type="compositionally biased region" description="Basic and acidic residues" evidence="2">
    <location>
        <begin position="14"/>
        <end position="31"/>
    </location>
</feature>
<feature type="region of interest" description="Disordered" evidence="2">
    <location>
        <begin position="2075"/>
        <end position="2099"/>
    </location>
</feature>
<feature type="compositionally biased region" description="Basic and acidic residues" evidence="2">
    <location>
        <begin position="367"/>
        <end position="439"/>
    </location>
</feature>
<feature type="region of interest" description="Disordered" evidence="2">
    <location>
        <begin position="367"/>
        <end position="444"/>
    </location>
</feature>
<feature type="compositionally biased region" description="Polar residues" evidence="2">
    <location>
        <begin position="722"/>
        <end position="732"/>
    </location>
</feature>
<feature type="compositionally biased region" description="Polar residues" evidence="2">
    <location>
        <begin position="627"/>
        <end position="639"/>
    </location>
</feature>
<feature type="compositionally biased region" description="Polar residues" evidence="2">
    <location>
        <begin position="682"/>
        <end position="693"/>
    </location>
</feature>
<feature type="compositionally biased region" description="Basic and acidic residues" evidence="2">
    <location>
        <begin position="1186"/>
        <end position="1200"/>
    </location>
</feature>
<feature type="coiled-coil region" evidence="1">
    <location>
        <begin position="1309"/>
        <end position="1343"/>
    </location>
</feature>
<feature type="compositionally biased region" description="Polar residues" evidence="2">
    <location>
        <begin position="2604"/>
        <end position="2625"/>
    </location>
</feature>
<dbReference type="EMBL" id="MABQ02000012">
    <property type="protein sequence ID" value="PCD21866.1"/>
    <property type="molecule type" value="Genomic_DNA"/>
</dbReference>
<feature type="region of interest" description="Disordered" evidence="2">
    <location>
        <begin position="1514"/>
        <end position="1552"/>
    </location>
</feature>
<feature type="region of interest" description="Disordered" evidence="2">
    <location>
        <begin position="674"/>
        <end position="733"/>
    </location>
</feature>
<reference evidence="3 4" key="2">
    <citation type="journal article" date="2017" name="Sci. Rep.">
        <title>A mobile pathogenicity chromosome in Fusarium oxysporum for infection of multiple cucurbit species.</title>
        <authorList>
            <person name="van Dam P."/>
            <person name="Fokkens L."/>
            <person name="Ayukawa Y."/>
            <person name="van der Gragt M."/>
            <person name="Ter Horst A."/>
            <person name="Brankovics B."/>
            <person name="Houterman P.M."/>
            <person name="Arie T."/>
            <person name="Rep M."/>
        </authorList>
    </citation>
    <scope>NUCLEOTIDE SEQUENCE [LARGE SCALE GENOMIC DNA]</scope>
    <source>
        <strain evidence="3 4">Forc016</strain>
    </source>
</reference>
<comment type="caution">
    <text evidence="3">The sequence shown here is derived from an EMBL/GenBank/DDBJ whole genome shotgun (WGS) entry which is preliminary data.</text>
</comment>
<protein>
    <submittedName>
        <fullName evidence="3">Uncharacterized protein</fullName>
    </submittedName>
</protein>
<feature type="coiled-coil region" evidence="1">
    <location>
        <begin position="1763"/>
        <end position="1849"/>
    </location>
</feature>
<feature type="region of interest" description="Disordered" evidence="2">
    <location>
        <begin position="1186"/>
        <end position="1208"/>
    </location>
</feature>
<name>A0A2H3FT77_FUSOX</name>
<feature type="region of interest" description="Disordered" evidence="2">
    <location>
        <begin position="469"/>
        <end position="639"/>
    </location>
</feature>
<dbReference type="PANTHER" id="PTHR23159:SF31">
    <property type="entry name" value="CENTROSOME-ASSOCIATED PROTEIN CEP250 ISOFORM X1"/>
    <property type="match status" value="1"/>
</dbReference>
<proteinExistence type="predicted"/>
<accession>A0A2H3FT77</accession>